<proteinExistence type="predicted"/>
<dbReference type="Proteomes" id="UP000309215">
    <property type="component" value="Unassembled WGS sequence"/>
</dbReference>
<dbReference type="RefSeq" id="WP_136933426.1">
    <property type="nucleotide sequence ID" value="NZ_SSMQ01000048.1"/>
</dbReference>
<dbReference type="AlphaFoldDB" id="A0A4U1J030"/>
<gene>
    <name evidence="1" type="ORF">E8A74_34985</name>
</gene>
<accession>A0A4U1J030</accession>
<comment type="caution">
    <text evidence="1">The sequence shown here is derived from an EMBL/GenBank/DDBJ whole genome shotgun (WGS) entry which is preliminary data.</text>
</comment>
<dbReference type="EMBL" id="SSMQ01000048">
    <property type="protein sequence ID" value="TKD00310.1"/>
    <property type="molecule type" value="Genomic_DNA"/>
</dbReference>
<evidence type="ECO:0000313" key="1">
    <source>
        <dbReference type="EMBL" id="TKD00310.1"/>
    </source>
</evidence>
<sequence>MRKYRSNASSAVRFEYGVELAAGLAHFPETTSAALDIQTINDALGGQHDKRLALRIPVVKTRAAARFAEYNAERVIRSALRAAEIEDGGRRGRICAAVFPKGSTPVVTPKGRAQVKPMQDLFDRLNLAKVAGIEGYRNAWAPKLAAALGGLEAALAVHEEALAAYEDAFKAELALRDAHHDAIDRAMGVVRAAFPRDRERQDVIFPVLEAASKKGEVVPAEDADARGASAVAAQG</sequence>
<name>A0A4U1J030_9BACT</name>
<organism evidence="1 2">
    <name type="scientific">Polyangium fumosum</name>
    <dbReference type="NCBI Taxonomy" id="889272"/>
    <lineage>
        <taxon>Bacteria</taxon>
        <taxon>Pseudomonadati</taxon>
        <taxon>Myxococcota</taxon>
        <taxon>Polyangia</taxon>
        <taxon>Polyangiales</taxon>
        <taxon>Polyangiaceae</taxon>
        <taxon>Polyangium</taxon>
    </lineage>
</organism>
<reference evidence="1 2" key="1">
    <citation type="submission" date="2019-04" db="EMBL/GenBank/DDBJ databases">
        <authorList>
            <person name="Li Y."/>
            <person name="Wang J."/>
        </authorList>
    </citation>
    <scope>NUCLEOTIDE SEQUENCE [LARGE SCALE GENOMIC DNA]</scope>
    <source>
        <strain evidence="1 2">DSM 14668</strain>
    </source>
</reference>
<dbReference type="OrthoDB" id="5511689at2"/>
<keyword evidence="2" id="KW-1185">Reference proteome</keyword>
<evidence type="ECO:0000313" key="2">
    <source>
        <dbReference type="Proteomes" id="UP000309215"/>
    </source>
</evidence>
<protein>
    <submittedName>
        <fullName evidence="1">Uncharacterized protein</fullName>
    </submittedName>
</protein>